<feature type="signal peptide" evidence="1">
    <location>
        <begin position="1"/>
        <end position="19"/>
    </location>
</feature>
<evidence type="ECO:0000313" key="2">
    <source>
        <dbReference type="EMBL" id="KAF2499866.1"/>
    </source>
</evidence>
<sequence length="156" mass="17541">MYSSTLVALLCSLISSTLSSPSSPPQPVEPFDSYAITNCTTHVSLAYYKQSPEYAPSDPTWYQKLIDNKGRLPKVEGHTLQADKYSIAAFNQSGFRMSIDNVGWAPHDGSLPVPPYGYGVDNKGWLMCYMANGLELFQEKDGEKETCYARYYCYRF</sequence>
<feature type="chain" id="PRO_5025502010" evidence="1">
    <location>
        <begin position="20"/>
        <end position="156"/>
    </location>
</feature>
<dbReference type="EMBL" id="MU004184">
    <property type="protein sequence ID" value="KAF2499866.1"/>
    <property type="molecule type" value="Genomic_DNA"/>
</dbReference>
<name>A0A6A6R5W6_9PEZI</name>
<organism evidence="2 3">
    <name type="scientific">Lophium mytilinum</name>
    <dbReference type="NCBI Taxonomy" id="390894"/>
    <lineage>
        <taxon>Eukaryota</taxon>
        <taxon>Fungi</taxon>
        <taxon>Dikarya</taxon>
        <taxon>Ascomycota</taxon>
        <taxon>Pezizomycotina</taxon>
        <taxon>Dothideomycetes</taxon>
        <taxon>Pleosporomycetidae</taxon>
        <taxon>Mytilinidiales</taxon>
        <taxon>Mytilinidiaceae</taxon>
        <taxon>Lophium</taxon>
    </lineage>
</organism>
<dbReference type="AlphaFoldDB" id="A0A6A6R5W6"/>
<evidence type="ECO:0000313" key="3">
    <source>
        <dbReference type="Proteomes" id="UP000799750"/>
    </source>
</evidence>
<proteinExistence type="predicted"/>
<keyword evidence="1" id="KW-0732">Signal</keyword>
<evidence type="ECO:0000256" key="1">
    <source>
        <dbReference type="SAM" id="SignalP"/>
    </source>
</evidence>
<protein>
    <submittedName>
        <fullName evidence="2">Uncharacterized protein</fullName>
    </submittedName>
</protein>
<keyword evidence="3" id="KW-1185">Reference proteome</keyword>
<reference evidence="2" key="1">
    <citation type="journal article" date="2020" name="Stud. Mycol.">
        <title>101 Dothideomycetes genomes: a test case for predicting lifestyles and emergence of pathogens.</title>
        <authorList>
            <person name="Haridas S."/>
            <person name="Albert R."/>
            <person name="Binder M."/>
            <person name="Bloem J."/>
            <person name="Labutti K."/>
            <person name="Salamov A."/>
            <person name="Andreopoulos B."/>
            <person name="Baker S."/>
            <person name="Barry K."/>
            <person name="Bills G."/>
            <person name="Bluhm B."/>
            <person name="Cannon C."/>
            <person name="Castanera R."/>
            <person name="Culley D."/>
            <person name="Daum C."/>
            <person name="Ezra D."/>
            <person name="Gonzalez J."/>
            <person name="Henrissat B."/>
            <person name="Kuo A."/>
            <person name="Liang C."/>
            <person name="Lipzen A."/>
            <person name="Lutzoni F."/>
            <person name="Magnuson J."/>
            <person name="Mondo S."/>
            <person name="Nolan M."/>
            <person name="Ohm R."/>
            <person name="Pangilinan J."/>
            <person name="Park H.-J."/>
            <person name="Ramirez L."/>
            <person name="Alfaro M."/>
            <person name="Sun H."/>
            <person name="Tritt A."/>
            <person name="Yoshinaga Y."/>
            <person name="Zwiers L.-H."/>
            <person name="Turgeon B."/>
            <person name="Goodwin S."/>
            <person name="Spatafora J."/>
            <person name="Crous P."/>
            <person name="Grigoriev I."/>
        </authorList>
    </citation>
    <scope>NUCLEOTIDE SEQUENCE</scope>
    <source>
        <strain evidence="2">CBS 269.34</strain>
    </source>
</reference>
<gene>
    <name evidence="2" type="ORF">BU16DRAFT_536151</name>
</gene>
<accession>A0A6A6R5W6</accession>
<dbReference type="OrthoDB" id="10460251at2759"/>
<dbReference type="Proteomes" id="UP000799750">
    <property type="component" value="Unassembled WGS sequence"/>
</dbReference>